<dbReference type="Proteomes" id="UP001497680">
    <property type="component" value="Unassembled WGS sequence"/>
</dbReference>
<dbReference type="EMBL" id="MU394294">
    <property type="protein sequence ID" value="KAI6089640.1"/>
    <property type="molecule type" value="Genomic_DNA"/>
</dbReference>
<reference evidence="1 2" key="1">
    <citation type="journal article" date="2022" name="New Phytol.">
        <title>Ecological generalism drives hyperdiversity of secondary metabolite gene clusters in xylarialean endophytes.</title>
        <authorList>
            <person name="Franco M.E.E."/>
            <person name="Wisecaver J.H."/>
            <person name="Arnold A.E."/>
            <person name="Ju Y.M."/>
            <person name="Slot J.C."/>
            <person name="Ahrendt S."/>
            <person name="Moore L.P."/>
            <person name="Eastman K.E."/>
            <person name="Scott K."/>
            <person name="Konkel Z."/>
            <person name="Mondo S.J."/>
            <person name="Kuo A."/>
            <person name="Hayes R.D."/>
            <person name="Haridas S."/>
            <person name="Andreopoulos B."/>
            <person name="Riley R."/>
            <person name="LaButti K."/>
            <person name="Pangilinan J."/>
            <person name="Lipzen A."/>
            <person name="Amirebrahimi M."/>
            <person name="Yan J."/>
            <person name="Adam C."/>
            <person name="Keymanesh K."/>
            <person name="Ng V."/>
            <person name="Louie K."/>
            <person name="Northen T."/>
            <person name="Drula E."/>
            <person name="Henrissat B."/>
            <person name="Hsieh H.M."/>
            <person name="Youens-Clark K."/>
            <person name="Lutzoni F."/>
            <person name="Miadlikowska J."/>
            <person name="Eastwood D.C."/>
            <person name="Hamelin R.C."/>
            <person name="Grigoriev I.V."/>
            <person name="U'Ren J.M."/>
        </authorList>
    </citation>
    <scope>NUCLEOTIDE SEQUENCE [LARGE SCALE GENOMIC DNA]</scope>
    <source>
        <strain evidence="1 2">ER1909</strain>
    </source>
</reference>
<gene>
    <name evidence="1" type="ORF">F4821DRAFT_230597</name>
</gene>
<keyword evidence="2" id="KW-1185">Reference proteome</keyword>
<accession>A0ACC0DA98</accession>
<evidence type="ECO:0000313" key="1">
    <source>
        <dbReference type="EMBL" id="KAI6089640.1"/>
    </source>
</evidence>
<sequence length="779" mass="86461">MAFDHGFTIPHPLRPLSADELAKARALVVKALGGDGSTLFFRSAGIDEPKRTELVKFLAAEHEGRNPEVVPARQVRLLYDVIKDGKAQLTEAVVDVDAGAIRGTKAFAPRCQTSYTAHEFGMFQEACISSEMFKAALEEFTLPENFVITIDPWPYGGPDVDEEIPRYMQGLVYARDKSKNNDDSNHYSYPLPIIPVMDVATKKLVRVDRLATGGREDGLYPSPVDKTKPKKLFEHSSPAEYVPELLDRPFRTDLKPINVTQPEGASFKVHGDNLVEWQKWRFRVGFTLREGAVLHDVTYDNRPILYRLSFSEMTVPYGDPRPPFQRKQAFDFGDGGIGRAANNLKLGCDCLGAIHYFDAVMANPEGHPDLARNVICLHEQDNGIGWKHTNFRTGRAVVTRLRELVVQFVATLANYEYVFAYKLDTAGGISVETRATGIVSVVPIDEGKTSGYGNVVSPGVLAQNHQHVFAVRIDPAVDSYADGDTAVVLEESHPVPMNPDTNPYGNAYEIRRRRVERAGFEDAEPRFNRVLRLENAYKKNEVSGKNVGYKLVPNATQLLLADDRSVQAARAPFAKHHLWFTGHRDGEYWAAGEFTNQAPHEEGGVKAMVERGDWFVDGIDGVANGTNGTNGEVAHDVDDEKKGQLSTPVVWNVFGLTHNPRVEDWPVMPVEIHQFHIRPADFFTSNPALDIPSTKNESSVLIPCCDDKTESNGVNGTHQSSTCCSSTSLRTDSTVQRNPVNHLQGTGPDVDPKDIPVSPTKEKRRLSATLSNLFSWKKD</sequence>
<comment type="caution">
    <text evidence="1">The sequence shown here is derived from an EMBL/GenBank/DDBJ whole genome shotgun (WGS) entry which is preliminary data.</text>
</comment>
<proteinExistence type="predicted"/>
<name>A0ACC0DA98_9PEZI</name>
<protein>
    <submittedName>
        <fullName evidence="1">Copper amine oxidase 1</fullName>
    </submittedName>
</protein>
<evidence type="ECO:0000313" key="2">
    <source>
        <dbReference type="Proteomes" id="UP001497680"/>
    </source>
</evidence>
<organism evidence="1 2">
    <name type="scientific">Hypoxylon rubiginosum</name>
    <dbReference type="NCBI Taxonomy" id="110542"/>
    <lineage>
        <taxon>Eukaryota</taxon>
        <taxon>Fungi</taxon>
        <taxon>Dikarya</taxon>
        <taxon>Ascomycota</taxon>
        <taxon>Pezizomycotina</taxon>
        <taxon>Sordariomycetes</taxon>
        <taxon>Xylariomycetidae</taxon>
        <taxon>Xylariales</taxon>
        <taxon>Hypoxylaceae</taxon>
        <taxon>Hypoxylon</taxon>
    </lineage>
</organism>